<accession>A0A2X0XPG3</accession>
<keyword evidence="5 6" id="KW-0472">Membrane</keyword>
<feature type="transmembrane region" description="Helical" evidence="6">
    <location>
        <begin position="333"/>
        <end position="354"/>
    </location>
</feature>
<feature type="transmembrane region" description="Helical" evidence="6">
    <location>
        <begin position="154"/>
        <end position="177"/>
    </location>
</feature>
<evidence type="ECO:0000256" key="4">
    <source>
        <dbReference type="ARBA" id="ARBA00022989"/>
    </source>
</evidence>
<protein>
    <submittedName>
        <fullName evidence="7">Polysaccharide export protein</fullName>
    </submittedName>
</protein>
<evidence type="ECO:0000256" key="5">
    <source>
        <dbReference type="ARBA" id="ARBA00023136"/>
    </source>
</evidence>
<sequence>MKHKLRRQILTLIQGTVIAQLLPIIIAPILTRIYTPEQFGILAIYMAVISVLTPIVNARYELAISLPKQERNALALYVLTIKINLVVTGIATLIVLIFKNNIIQIFSLEDGVWILLLPIGLFLTGVINSFTYINNRMERFNYLAKSKVYQASSMVFMQLGLGILKFGSFGLVIGYIVGQCLAILNLNRKLSINQKITEEKIDKELILKVSKEYNEFPKYAMITHSMESFSAQTPSFFLTKFFGAATAGYYSLTNRTVNMPLSLVGKAVGDVFLSNASKVYREYGECKRIYVKTAKVLAMIPIIPFIILFIWGEELFGIVFGDEWKIAGTYMKILIPAIYLQFIANPLSHMFIIAKKIKLDLVIQIIIFILSISAFLVGNFIFKSTEVSLSLFSSVLCLKYLIFIIISFNLAKGNESGYGNNK</sequence>
<evidence type="ECO:0000256" key="6">
    <source>
        <dbReference type="SAM" id="Phobius"/>
    </source>
</evidence>
<feature type="transmembrane region" description="Helical" evidence="6">
    <location>
        <begin position="111"/>
        <end position="133"/>
    </location>
</feature>
<evidence type="ECO:0000256" key="1">
    <source>
        <dbReference type="ARBA" id="ARBA00004651"/>
    </source>
</evidence>
<reference evidence="7 8" key="1">
    <citation type="submission" date="2018-06" db="EMBL/GenBank/DDBJ databases">
        <authorList>
            <consortium name="Pathogen Informatics"/>
            <person name="Doyle S."/>
        </authorList>
    </citation>
    <scope>NUCLEOTIDE SEQUENCE [LARGE SCALE GENOMIC DNA]</scope>
    <source>
        <strain evidence="7 8">NCTC7582</strain>
    </source>
</reference>
<organism evidence="7 8">
    <name type="scientific">Lysinibacillus capsici</name>
    <dbReference type="NCBI Taxonomy" id="2115968"/>
    <lineage>
        <taxon>Bacteria</taxon>
        <taxon>Bacillati</taxon>
        <taxon>Bacillota</taxon>
        <taxon>Bacilli</taxon>
        <taxon>Bacillales</taxon>
        <taxon>Bacillaceae</taxon>
        <taxon>Lysinibacillus</taxon>
    </lineage>
</organism>
<evidence type="ECO:0000256" key="3">
    <source>
        <dbReference type="ARBA" id="ARBA00022692"/>
    </source>
</evidence>
<dbReference type="RefSeq" id="WP_112117338.1">
    <property type="nucleotide sequence ID" value="NZ_JAXOWA010000002.1"/>
</dbReference>
<dbReference type="InterPro" id="IPR050833">
    <property type="entry name" value="Poly_Biosynth_Transport"/>
</dbReference>
<gene>
    <name evidence="7" type="primary">pstA1</name>
    <name evidence="7" type="ORF">NCTC7582_02306</name>
</gene>
<dbReference type="EMBL" id="UAQE01000001">
    <property type="protein sequence ID" value="SPT99433.1"/>
    <property type="molecule type" value="Genomic_DNA"/>
</dbReference>
<dbReference type="PANTHER" id="PTHR30250">
    <property type="entry name" value="PST FAMILY PREDICTED COLANIC ACID TRANSPORTER"/>
    <property type="match status" value="1"/>
</dbReference>
<feature type="transmembrane region" description="Helical" evidence="6">
    <location>
        <begin position="296"/>
        <end position="321"/>
    </location>
</feature>
<dbReference type="Proteomes" id="UP000251431">
    <property type="component" value="Unassembled WGS sequence"/>
</dbReference>
<dbReference type="PANTHER" id="PTHR30250:SF28">
    <property type="entry name" value="POLYSACCHARIDE BIOSYNTHESIS PROTEIN"/>
    <property type="match status" value="1"/>
</dbReference>
<name>A0A2X0XPG3_9BACI</name>
<keyword evidence="2" id="KW-1003">Cell membrane</keyword>
<feature type="transmembrane region" description="Helical" evidence="6">
    <location>
        <begin position="235"/>
        <end position="252"/>
    </location>
</feature>
<evidence type="ECO:0000313" key="8">
    <source>
        <dbReference type="Proteomes" id="UP000251431"/>
    </source>
</evidence>
<dbReference type="GO" id="GO:0005886">
    <property type="term" value="C:plasma membrane"/>
    <property type="evidence" value="ECO:0007669"/>
    <property type="project" value="UniProtKB-SubCell"/>
</dbReference>
<keyword evidence="3 6" id="KW-0812">Transmembrane</keyword>
<proteinExistence type="predicted"/>
<dbReference type="Pfam" id="PF13440">
    <property type="entry name" value="Polysacc_synt_3"/>
    <property type="match status" value="1"/>
</dbReference>
<feature type="transmembrane region" description="Helical" evidence="6">
    <location>
        <begin position="39"/>
        <end position="62"/>
    </location>
</feature>
<feature type="transmembrane region" description="Helical" evidence="6">
    <location>
        <begin position="12"/>
        <end position="33"/>
    </location>
</feature>
<evidence type="ECO:0000313" key="7">
    <source>
        <dbReference type="EMBL" id="SPT99433.1"/>
    </source>
</evidence>
<dbReference type="AlphaFoldDB" id="A0A2X0XPG3"/>
<keyword evidence="4 6" id="KW-1133">Transmembrane helix</keyword>
<evidence type="ECO:0000256" key="2">
    <source>
        <dbReference type="ARBA" id="ARBA00022475"/>
    </source>
</evidence>
<feature type="transmembrane region" description="Helical" evidence="6">
    <location>
        <begin position="361"/>
        <end position="382"/>
    </location>
</feature>
<feature type="transmembrane region" description="Helical" evidence="6">
    <location>
        <begin position="388"/>
        <end position="411"/>
    </location>
</feature>
<comment type="subcellular location">
    <subcellularLocation>
        <location evidence="1">Cell membrane</location>
        <topology evidence="1">Multi-pass membrane protein</topology>
    </subcellularLocation>
</comment>
<feature type="transmembrane region" description="Helical" evidence="6">
    <location>
        <begin position="74"/>
        <end position="99"/>
    </location>
</feature>